<dbReference type="GO" id="GO:0051539">
    <property type="term" value="F:4 iron, 4 sulfur cluster binding"/>
    <property type="evidence" value="ECO:0007669"/>
    <property type="project" value="UniProtKB-KW"/>
</dbReference>
<comment type="catalytic activity">
    <reaction evidence="10">
        <text>2'-deoxyribonucleotide-(2'-deoxyribose 5'-phosphate)-2'-deoxyribonucleotide-DNA = a 3'-end 2'-deoxyribonucleotide-(2,3-dehydro-2,3-deoxyribose 5'-phosphate)-DNA + a 5'-end 5'-phospho-2'-deoxyribonucleoside-DNA + H(+)</text>
        <dbReference type="Rhea" id="RHEA:66592"/>
        <dbReference type="Rhea" id="RHEA-COMP:13180"/>
        <dbReference type="Rhea" id="RHEA-COMP:16897"/>
        <dbReference type="Rhea" id="RHEA-COMP:17067"/>
        <dbReference type="ChEBI" id="CHEBI:15378"/>
        <dbReference type="ChEBI" id="CHEBI:136412"/>
        <dbReference type="ChEBI" id="CHEBI:157695"/>
        <dbReference type="ChEBI" id="CHEBI:167181"/>
        <dbReference type="EC" id="4.2.99.18"/>
    </reaction>
</comment>
<organism evidence="12 13">
    <name type="scientific">Levilactobacillus senmaizukei DSM 21775 = NBRC 103853</name>
    <dbReference type="NCBI Taxonomy" id="1423803"/>
    <lineage>
        <taxon>Bacteria</taxon>
        <taxon>Bacillati</taxon>
        <taxon>Bacillota</taxon>
        <taxon>Bacilli</taxon>
        <taxon>Lactobacillales</taxon>
        <taxon>Lactobacillaceae</taxon>
        <taxon>Levilactobacillus</taxon>
    </lineage>
</organism>
<evidence type="ECO:0000256" key="9">
    <source>
        <dbReference type="ARBA" id="ARBA00023295"/>
    </source>
</evidence>
<keyword evidence="13" id="KW-1185">Reference proteome</keyword>
<gene>
    <name evidence="10" type="primary">nth</name>
    <name evidence="12" type="ORF">FD13_GL002071</name>
</gene>
<keyword evidence="4 10" id="KW-0227">DNA damage</keyword>
<dbReference type="GO" id="GO:0140078">
    <property type="term" value="F:class I DNA-(apurinic or apyrimidinic site) endonuclease activity"/>
    <property type="evidence" value="ECO:0007669"/>
    <property type="project" value="UniProtKB-EC"/>
</dbReference>
<evidence type="ECO:0000313" key="12">
    <source>
        <dbReference type="EMBL" id="KRN02198.1"/>
    </source>
</evidence>
<protein>
    <recommendedName>
        <fullName evidence="10">Endonuclease III</fullName>
        <ecNumber evidence="10">4.2.99.18</ecNumber>
    </recommendedName>
    <alternativeName>
        <fullName evidence="10">DNA-(apurinic or apyrimidinic site) lyase</fullName>
    </alternativeName>
</protein>
<dbReference type="InterPro" id="IPR005759">
    <property type="entry name" value="Nth"/>
</dbReference>
<accession>A0A0R2DF48</accession>
<evidence type="ECO:0000256" key="7">
    <source>
        <dbReference type="ARBA" id="ARBA00023014"/>
    </source>
</evidence>
<evidence type="ECO:0000256" key="6">
    <source>
        <dbReference type="ARBA" id="ARBA00023004"/>
    </source>
</evidence>
<keyword evidence="10" id="KW-0238">DNA-binding</keyword>
<dbReference type="GO" id="GO:0019104">
    <property type="term" value="F:DNA N-glycosylase activity"/>
    <property type="evidence" value="ECO:0007669"/>
    <property type="project" value="UniProtKB-UniRule"/>
</dbReference>
<dbReference type="InterPro" id="IPR023170">
    <property type="entry name" value="HhH_base_excis_C"/>
</dbReference>
<evidence type="ECO:0000259" key="11">
    <source>
        <dbReference type="SMART" id="SM00478"/>
    </source>
</evidence>
<dbReference type="PATRIC" id="fig|1423803.3.peg.2131"/>
<evidence type="ECO:0000256" key="1">
    <source>
        <dbReference type="ARBA" id="ARBA00008343"/>
    </source>
</evidence>
<proteinExistence type="inferred from homology"/>
<evidence type="ECO:0000256" key="3">
    <source>
        <dbReference type="ARBA" id="ARBA00022723"/>
    </source>
</evidence>
<dbReference type="STRING" id="1423803.FD13_GL002071"/>
<evidence type="ECO:0000256" key="5">
    <source>
        <dbReference type="ARBA" id="ARBA00022801"/>
    </source>
</evidence>
<feature type="domain" description="HhH-GPD" evidence="11">
    <location>
        <begin position="47"/>
        <end position="195"/>
    </location>
</feature>
<keyword evidence="10 12" id="KW-0456">Lyase</keyword>
<dbReference type="AlphaFoldDB" id="A0A0R2DF48"/>
<dbReference type="EMBL" id="AYZH01000009">
    <property type="protein sequence ID" value="KRN02198.1"/>
    <property type="molecule type" value="Genomic_DNA"/>
</dbReference>
<dbReference type="Pfam" id="PF00730">
    <property type="entry name" value="HhH-GPD"/>
    <property type="match status" value="1"/>
</dbReference>
<dbReference type="InterPro" id="IPR011257">
    <property type="entry name" value="DNA_glycosylase"/>
</dbReference>
<keyword evidence="9 10" id="KW-0326">Glycosidase</keyword>
<keyword evidence="6" id="KW-0408">Iron</keyword>
<dbReference type="GO" id="GO:0003677">
    <property type="term" value="F:DNA binding"/>
    <property type="evidence" value="ECO:0007669"/>
    <property type="project" value="UniProtKB-UniRule"/>
</dbReference>
<evidence type="ECO:0000313" key="13">
    <source>
        <dbReference type="Proteomes" id="UP000051589"/>
    </source>
</evidence>
<comment type="caution">
    <text evidence="10">Lacks conserved residue(s) required for the propagation of feature annotation.</text>
</comment>
<dbReference type="InterPro" id="IPR003265">
    <property type="entry name" value="HhH-GPD_domain"/>
</dbReference>
<dbReference type="PIRSF" id="PIRSF001435">
    <property type="entry name" value="Nth"/>
    <property type="match status" value="1"/>
</dbReference>
<keyword evidence="3" id="KW-0479">Metal-binding</keyword>
<dbReference type="Proteomes" id="UP000051589">
    <property type="component" value="Unassembled WGS sequence"/>
</dbReference>
<dbReference type="Gene3D" id="1.10.340.30">
    <property type="entry name" value="Hypothetical protein, domain 2"/>
    <property type="match status" value="1"/>
</dbReference>
<evidence type="ECO:0000256" key="2">
    <source>
        <dbReference type="ARBA" id="ARBA00022485"/>
    </source>
</evidence>
<name>A0A0R2DF48_9LACO</name>
<evidence type="ECO:0000256" key="10">
    <source>
        <dbReference type="HAMAP-Rule" id="MF_00942"/>
    </source>
</evidence>
<dbReference type="PANTHER" id="PTHR10359">
    <property type="entry name" value="A/G-SPECIFIC ADENINE GLYCOSYLASE/ENDONUCLEASE III"/>
    <property type="match status" value="1"/>
</dbReference>
<dbReference type="SMART" id="SM00478">
    <property type="entry name" value="ENDO3c"/>
    <property type="match status" value="1"/>
</dbReference>
<keyword evidence="8 10" id="KW-0234">DNA repair</keyword>
<dbReference type="FunFam" id="1.10.340.30:FF:000001">
    <property type="entry name" value="Endonuclease III"/>
    <property type="match status" value="1"/>
</dbReference>
<comment type="similarity">
    <text evidence="1 10">Belongs to the Nth/MutY family.</text>
</comment>
<keyword evidence="5 10" id="KW-0378">Hydrolase</keyword>
<dbReference type="PANTHER" id="PTHR10359:SF18">
    <property type="entry name" value="ENDONUCLEASE III"/>
    <property type="match status" value="1"/>
</dbReference>
<dbReference type="GO" id="GO:0006285">
    <property type="term" value="P:base-excision repair, AP site formation"/>
    <property type="evidence" value="ECO:0007669"/>
    <property type="project" value="TreeGrafter"/>
</dbReference>
<dbReference type="HAMAP" id="MF_00942">
    <property type="entry name" value="Nth"/>
    <property type="match status" value="1"/>
</dbReference>
<evidence type="ECO:0000256" key="8">
    <source>
        <dbReference type="ARBA" id="ARBA00023204"/>
    </source>
</evidence>
<sequence length="224" mass="24638">MEKGSWASMLTDKQIVWAIHQMEDDIGPVGSSLDARTPFQFLISVILSAQATDVSVNKVTPTLFTRYPNPQDLMVAEVGDVETIIKSVGLFHNKARNIIKTARIVHEDLNDVVPTDRKGIMALPGAGRKTANVVLSDVFGQATFAVDTHVSAISKRLHFVSQAATPLQVETKIVGVLPAAELHQAHHTMIEYGRKYSMKLPPEKEVCQLIVDCDQLNEENEAVL</sequence>
<comment type="function">
    <text evidence="10">DNA repair enzyme that has both DNA N-glycosylase activity and AP-lyase activity. The DNA N-glycosylase activity releases various damaged pyrimidines from DNA by cleaving the N-glycosidic bond, leaving an AP (apurinic/apyrimidinic) site. The AP-lyase activity cleaves the phosphodiester bond 3' to the AP site by a beta-elimination, leaving a 3'-terminal unsaturated sugar and a product with a terminal 5'-phosphate.</text>
</comment>
<evidence type="ECO:0000256" key="4">
    <source>
        <dbReference type="ARBA" id="ARBA00022763"/>
    </source>
</evidence>
<reference evidence="12 13" key="1">
    <citation type="journal article" date="2015" name="Genome Announc.">
        <title>Expanding the biotechnology potential of lactobacilli through comparative genomics of 213 strains and associated genera.</title>
        <authorList>
            <person name="Sun Z."/>
            <person name="Harris H.M."/>
            <person name="McCann A."/>
            <person name="Guo C."/>
            <person name="Argimon S."/>
            <person name="Zhang W."/>
            <person name="Yang X."/>
            <person name="Jeffery I.B."/>
            <person name="Cooney J.C."/>
            <person name="Kagawa T.F."/>
            <person name="Liu W."/>
            <person name="Song Y."/>
            <person name="Salvetti E."/>
            <person name="Wrobel A."/>
            <person name="Rasinkangas P."/>
            <person name="Parkhill J."/>
            <person name="Rea M.C."/>
            <person name="O'Sullivan O."/>
            <person name="Ritari J."/>
            <person name="Douillard F.P."/>
            <person name="Paul Ross R."/>
            <person name="Yang R."/>
            <person name="Briner A.E."/>
            <person name="Felis G.E."/>
            <person name="de Vos W.M."/>
            <person name="Barrangou R."/>
            <person name="Klaenhammer T.R."/>
            <person name="Caufield P.W."/>
            <person name="Cui Y."/>
            <person name="Zhang H."/>
            <person name="O'Toole P.W."/>
        </authorList>
    </citation>
    <scope>NUCLEOTIDE SEQUENCE [LARGE SCALE GENOMIC DNA]</scope>
    <source>
        <strain evidence="12 13">DSM 21775</strain>
    </source>
</reference>
<keyword evidence="7" id="KW-0411">Iron-sulfur</keyword>
<comment type="caution">
    <text evidence="12">The sequence shown here is derived from an EMBL/GenBank/DDBJ whole genome shotgun (WGS) entry which is preliminary data.</text>
</comment>
<dbReference type="CDD" id="cd00056">
    <property type="entry name" value="ENDO3c"/>
    <property type="match status" value="1"/>
</dbReference>
<dbReference type="SUPFAM" id="SSF48150">
    <property type="entry name" value="DNA-glycosylase"/>
    <property type="match status" value="1"/>
</dbReference>
<dbReference type="GO" id="GO:0046872">
    <property type="term" value="F:metal ion binding"/>
    <property type="evidence" value="ECO:0007669"/>
    <property type="project" value="UniProtKB-KW"/>
</dbReference>
<dbReference type="Gene3D" id="1.10.1670.10">
    <property type="entry name" value="Helix-hairpin-Helix base-excision DNA repair enzymes (C-terminal)"/>
    <property type="match status" value="1"/>
</dbReference>
<comment type="cofactor">
    <cofactor evidence="10">
        <name>[4Fe-4S] cluster</name>
        <dbReference type="ChEBI" id="CHEBI:49883"/>
    </cofactor>
    <text evidence="10">Binds 1 [4Fe-4S] cluster.</text>
</comment>
<keyword evidence="2" id="KW-0004">4Fe-4S</keyword>
<dbReference type="EC" id="4.2.99.18" evidence="10"/>